<name>A0ABP0CHG0_9PEZI</name>
<dbReference type="PANTHER" id="PTHR36124:SF1">
    <property type="entry name" value="ER-BOUND OXYGENASE MPAB_MPAB'_RUBBER OXYGENASE CATALYTIC DOMAIN-CONTAINING PROTEIN"/>
    <property type="match status" value="1"/>
</dbReference>
<dbReference type="EMBL" id="CAWUHD010000098">
    <property type="protein sequence ID" value="CAK7231060.1"/>
    <property type="molecule type" value="Genomic_DNA"/>
</dbReference>
<feature type="transmembrane region" description="Helical" evidence="1">
    <location>
        <begin position="301"/>
        <end position="319"/>
    </location>
</feature>
<dbReference type="InterPro" id="IPR046366">
    <property type="entry name" value="MPAB"/>
</dbReference>
<accession>A0ABP0CHG0</accession>
<evidence type="ECO:0000256" key="1">
    <source>
        <dbReference type="SAM" id="Phobius"/>
    </source>
</evidence>
<reference evidence="3 4" key="1">
    <citation type="submission" date="2024-01" db="EMBL/GenBank/DDBJ databases">
        <authorList>
            <person name="Allen C."/>
            <person name="Tagirdzhanova G."/>
        </authorList>
    </citation>
    <scope>NUCLEOTIDE SEQUENCE [LARGE SCALE GENOMIC DNA]</scope>
</reference>
<feature type="transmembrane region" description="Helical" evidence="1">
    <location>
        <begin position="29"/>
        <end position="48"/>
    </location>
</feature>
<dbReference type="InterPro" id="IPR018713">
    <property type="entry name" value="MPAB/Lcp_cat_dom"/>
</dbReference>
<dbReference type="Proteomes" id="UP001642482">
    <property type="component" value="Unassembled WGS sequence"/>
</dbReference>
<evidence type="ECO:0000313" key="4">
    <source>
        <dbReference type="Proteomes" id="UP001642482"/>
    </source>
</evidence>
<proteinExistence type="predicted"/>
<keyword evidence="4" id="KW-1185">Reference proteome</keyword>
<feature type="transmembrane region" description="Helical" evidence="1">
    <location>
        <begin position="261"/>
        <end position="281"/>
    </location>
</feature>
<dbReference type="Pfam" id="PF09995">
    <property type="entry name" value="MPAB_Lcp_cat"/>
    <property type="match status" value="1"/>
</dbReference>
<sequence>MSAAHEHAPGVLYAYVETLVDAACTHPRVFLAMTTFVLYITACNALRFRRAKGMHRQHDHTYTDRASFASMTANDAQAILATIQQREFPFMHTLAIEFGIFKTYGIPAISRLVGATRQVTDPVLAAKRAADTLVILTEIMVNPPTSARSLQALARMNYLHSKYVNAGQIRNGDLLYTLSACFTEPIRFIERYEWRALTDVERCALGVFWKEVGENMGISYEDVEGHREWRDGLDFVDDVTAWARTYERNEMKPHPANIPPAHRFAALLLLLVPPFLRPFALEAISVLMSDRMREAFSFADPGLAAILLVYGALAVRRFVERYLMLPRFGAHRVTSEHADPVTGRVHLSEYLAHPWYIEPNVWNRWGPIALLKHFTGGVVPGDLRGHKEEELKKGGPTYLPEGFLVSDLGPFNTMGVGKDETAAEVERLKMMRAAGCPFG</sequence>
<keyword evidence="1" id="KW-1133">Transmembrane helix</keyword>
<comment type="caution">
    <text evidence="3">The sequence shown here is derived from an EMBL/GenBank/DDBJ whole genome shotgun (WGS) entry which is preliminary data.</text>
</comment>
<organism evidence="3 4">
    <name type="scientific">Sporothrix eucalyptigena</name>
    <dbReference type="NCBI Taxonomy" id="1812306"/>
    <lineage>
        <taxon>Eukaryota</taxon>
        <taxon>Fungi</taxon>
        <taxon>Dikarya</taxon>
        <taxon>Ascomycota</taxon>
        <taxon>Pezizomycotina</taxon>
        <taxon>Sordariomycetes</taxon>
        <taxon>Sordariomycetidae</taxon>
        <taxon>Ophiostomatales</taxon>
        <taxon>Ophiostomataceae</taxon>
        <taxon>Sporothrix</taxon>
    </lineage>
</organism>
<keyword evidence="1" id="KW-0472">Membrane</keyword>
<evidence type="ECO:0000313" key="3">
    <source>
        <dbReference type="EMBL" id="CAK7231060.1"/>
    </source>
</evidence>
<feature type="domain" description="ER-bound oxygenase mpaB/mpaB'/Rubber oxygenase catalytic" evidence="2">
    <location>
        <begin position="125"/>
        <end position="300"/>
    </location>
</feature>
<gene>
    <name evidence="3" type="ORF">SEUCBS140593_007799</name>
</gene>
<protein>
    <recommendedName>
        <fullName evidence="2">ER-bound oxygenase mpaB/mpaB'/Rubber oxygenase catalytic domain-containing protein</fullName>
    </recommendedName>
</protein>
<evidence type="ECO:0000259" key="2">
    <source>
        <dbReference type="Pfam" id="PF09995"/>
    </source>
</evidence>
<dbReference type="PANTHER" id="PTHR36124">
    <property type="match status" value="1"/>
</dbReference>
<keyword evidence="1" id="KW-0812">Transmembrane</keyword>